<proteinExistence type="predicted"/>
<sequence>MKDYGKVRSTIQPEPMVVDEVNVWVHSNIVQVEEVVGEQTFIGFEYDMIQYEKDEYIKIMAEKNQSLEAQLTDTQLALVEIYEGMVIA</sequence>
<reference evidence="1" key="1">
    <citation type="submission" date="2019-08" db="EMBL/GenBank/DDBJ databases">
        <authorList>
            <person name="Kucharzyk K."/>
            <person name="Murdoch R.W."/>
            <person name="Higgins S."/>
            <person name="Loffler F."/>
        </authorList>
    </citation>
    <scope>NUCLEOTIDE SEQUENCE</scope>
</reference>
<gene>
    <name evidence="1" type="ORF">SDC9_75019</name>
</gene>
<accession>A0A644YPS5</accession>
<name>A0A644YPS5_9ZZZZ</name>
<evidence type="ECO:0000313" key="1">
    <source>
        <dbReference type="EMBL" id="MPM28493.1"/>
    </source>
</evidence>
<dbReference type="AlphaFoldDB" id="A0A644YPS5"/>
<protein>
    <submittedName>
        <fullName evidence="1">Uncharacterized protein</fullName>
    </submittedName>
</protein>
<organism evidence="1">
    <name type="scientific">bioreactor metagenome</name>
    <dbReference type="NCBI Taxonomy" id="1076179"/>
    <lineage>
        <taxon>unclassified sequences</taxon>
        <taxon>metagenomes</taxon>
        <taxon>ecological metagenomes</taxon>
    </lineage>
</organism>
<comment type="caution">
    <text evidence="1">The sequence shown here is derived from an EMBL/GenBank/DDBJ whole genome shotgun (WGS) entry which is preliminary data.</text>
</comment>
<dbReference type="EMBL" id="VSSQ01005271">
    <property type="protein sequence ID" value="MPM28493.1"/>
    <property type="molecule type" value="Genomic_DNA"/>
</dbReference>